<dbReference type="Bgee" id="ENSACLG00000009204">
    <property type="expression patterns" value="Expressed in zone of skin and 3 other cell types or tissues"/>
</dbReference>
<dbReference type="STRING" id="8154.ENSACLP00000013746"/>
<dbReference type="GO" id="GO:0009897">
    <property type="term" value="C:external side of plasma membrane"/>
    <property type="evidence" value="ECO:0007669"/>
    <property type="project" value="TreeGrafter"/>
</dbReference>
<dbReference type="SUPFAM" id="SSF69318">
    <property type="entry name" value="Integrin alpha N-terminal domain"/>
    <property type="match status" value="1"/>
</dbReference>
<dbReference type="SMART" id="SM00191">
    <property type="entry name" value="Int_alpha"/>
    <property type="match status" value="4"/>
</dbReference>
<dbReference type="GO" id="GO:0033627">
    <property type="term" value="P:cell adhesion mediated by integrin"/>
    <property type="evidence" value="ECO:0007669"/>
    <property type="project" value="TreeGrafter"/>
</dbReference>
<keyword evidence="10 16" id="KW-0401">Integrin</keyword>
<evidence type="ECO:0000256" key="2">
    <source>
        <dbReference type="ARBA" id="ARBA00008054"/>
    </source>
</evidence>
<dbReference type="Pfam" id="PF08441">
    <property type="entry name" value="Integrin_A_Ig_1"/>
    <property type="match status" value="1"/>
</dbReference>
<keyword evidence="19" id="KW-1185">Reference proteome</keyword>
<dbReference type="Gene3D" id="1.20.5.930">
    <property type="entry name" value="Bicelle-embedded integrin alpha(iib) transmembrane segment"/>
    <property type="match status" value="1"/>
</dbReference>
<dbReference type="Gene3D" id="2.60.40.1460">
    <property type="entry name" value="Integrin domains. Chain A, domain 2"/>
    <property type="match status" value="1"/>
</dbReference>
<reference evidence="18" key="4">
    <citation type="submission" date="2025-09" db="UniProtKB">
        <authorList>
            <consortium name="Ensembl"/>
        </authorList>
    </citation>
    <scope>IDENTIFICATION</scope>
</reference>
<keyword evidence="4" id="KW-0479">Metal-binding</keyword>
<dbReference type="GO" id="GO:0046872">
    <property type="term" value="F:metal ion binding"/>
    <property type="evidence" value="ECO:0007669"/>
    <property type="project" value="UniProtKB-KW"/>
</dbReference>
<dbReference type="Pfam" id="PF00092">
    <property type="entry name" value="VWA"/>
    <property type="match status" value="1"/>
</dbReference>
<dbReference type="GO" id="GO:0098609">
    <property type="term" value="P:cell-cell adhesion"/>
    <property type="evidence" value="ECO:0007669"/>
    <property type="project" value="TreeGrafter"/>
</dbReference>
<evidence type="ECO:0000256" key="5">
    <source>
        <dbReference type="ARBA" id="ARBA00022729"/>
    </source>
</evidence>
<feature type="transmembrane region" description="Helical" evidence="16">
    <location>
        <begin position="1052"/>
        <end position="1079"/>
    </location>
</feature>
<dbReference type="AlphaFoldDB" id="A0A3P8P9Q1"/>
<evidence type="ECO:0000313" key="19">
    <source>
        <dbReference type="Proteomes" id="UP000265100"/>
    </source>
</evidence>
<keyword evidence="13 16" id="KW-0675">Receptor</keyword>
<dbReference type="Gene3D" id="2.130.10.130">
    <property type="entry name" value="Integrin alpha, N-terminal"/>
    <property type="match status" value="2"/>
</dbReference>
<evidence type="ECO:0000256" key="11">
    <source>
        <dbReference type="ARBA" id="ARBA00023136"/>
    </source>
</evidence>
<keyword evidence="5" id="KW-0732">Signal</keyword>
<dbReference type="InterPro" id="IPR032695">
    <property type="entry name" value="Integrin_dom_sf"/>
</dbReference>
<dbReference type="Gene3D" id="2.60.40.1510">
    <property type="entry name" value="ntegrin, alpha v. Chain A, domain 3"/>
    <property type="match status" value="1"/>
</dbReference>
<reference evidence="19" key="2">
    <citation type="submission" date="2023-03" db="EMBL/GenBank/DDBJ databases">
        <authorList>
            <consortium name="Wellcome Sanger Institute Data Sharing"/>
        </authorList>
    </citation>
    <scope>NUCLEOTIDE SEQUENCE [LARGE SCALE GENOMIC DNA]</scope>
</reference>
<reference evidence="18 19" key="1">
    <citation type="submission" date="2018-05" db="EMBL/GenBank/DDBJ databases">
        <authorList>
            <person name="Datahose"/>
        </authorList>
    </citation>
    <scope>NUCLEOTIDE SEQUENCE</scope>
</reference>
<dbReference type="OMA" id="IQYASQW"/>
<keyword evidence="8 16" id="KW-0130">Cell adhesion</keyword>
<dbReference type="PANTHER" id="PTHR23220:SF23">
    <property type="entry name" value="INTEGRIN ALPHA-2"/>
    <property type="match status" value="1"/>
</dbReference>
<reference evidence="18" key="3">
    <citation type="submission" date="2025-08" db="UniProtKB">
        <authorList>
            <consortium name="Ensembl"/>
        </authorList>
    </citation>
    <scope>IDENTIFICATION</scope>
</reference>
<dbReference type="SUPFAM" id="SSF69179">
    <property type="entry name" value="Integrin domains"/>
    <property type="match status" value="3"/>
</dbReference>
<evidence type="ECO:0000256" key="15">
    <source>
        <dbReference type="PROSITE-ProRule" id="PRU00803"/>
    </source>
</evidence>
<evidence type="ECO:0000256" key="9">
    <source>
        <dbReference type="ARBA" id="ARBA00022989"/>
    </source>
</evidence>
<dbReference type="GeneTree" id="ENSGT00940000156303"/>
<feature type="domain" description="VWFA" evidence="17">
    <location>
        <begin position="122"/>
        <end position="309"/>
    </location>
</feature>
<dbReference type="PROSITE" id="PS50234">
    <property type="entry name" value="VWFA"/>
    <property type="match status" value="1"/>
</dbReference>
<dbReference type="Proteomes" id="UP000265100">
    <property type="component" value="Chromosome 12"/>
</dbReference>
<keyword evidence="11 16" id="KW-0472">Membrane</keyword>
<dbReference type="GO" id="GO:0008305">
    <property type="term" value="C:integrin complex"/>
    <property type="evidence" value="ECO:0007669"/>
    <property type="project" value="InterPro"/>
</dbReference>
<comment type="similarity">
    <text evidence="2 16">Belongs to the integrin alpha chain family.</text>
</comment>
<keyword evidence="14" id="KW-0325">Glycoprotein</keyword>
<dbReference type="Pfam" id="PF01839">
    <property type="entry name" value="FG-GAP"/>
    <property type="match status" value="2"/>
</dbReference>
<dbReference type="InterPro" id="IPR048285">
    <property type="entry name" value="Integrin_alpha_Ig-like_2"/>
</dbReference>
<comment type="subcellular location">
    <subcellularLocation>
        <location evidence="1 16">Membrane</location>
        <topology evidence="1 16">Single-pass type I membrane protein</topology>
    </subcellularLocation>
</comment>
<evidence type="ECO:0000313" key="18">
    <source>
        <dbReference type="Ensembl" id="ENSACLP00000013746.2"/>
    </source>
</evidence>
<keyword evidence="9 16" id="KW-1133">Transmembrane helix</keyword>
<evidence type="ECO:0000256" key="3">
    <source>
        <dbReference type="ARBA" id="ARBA00022692"/>
    </source>
</evidence>
<protein>
    <recommendedName>
        <fullName evidence="17">VWFA domain-containing protein</fullName>
    </recommendedName>
</protein>
<dbReference type="InterPro" id="IPR000413">
    <property type="entry name" value="Integrin_alpha"/>
</dbReference>
<feature type="repeat" description="FG-GAP" evidence="15">
    <location>
        <begin position="488"/>
        <end position="546"/>
    </location>
</feature>
<evidence type="ECO:0000256" key="12">
    <source>
        <dbReference type="ARBA" id="ARBA00023157"/>
    </source>
</evidence>
<dbReference type="PANTHER" id="PTHR23220">
    <property type="entry name" value="INTEGRIN ALPHA"/>
    <property type="match status" value="1"/>
</dbReference>
<dbReference type="FunFam" id="3.40.50.410:FF:000012">
    <property type="entry name" value="Integrin, alpha 10"/>
    <property type="match status" value="1"/>
</dbReference>
<dbReference type="InterPro" id="IPR036465">
    <property type="entry name" value="vWFA_dom_sf"/>
</dbReference>
<feature type="repeat" description="FG-GAP" evidence="15">
    <location>
        <begin position="425"/>
        <end position="487"/>
    </location>
</feature>
<dbReference type="InterPro" id="IPR013519">
    <property type="entry name" value="Int_alpha_beta-p"/>
</dbReference>
<dbReference type="Pfam" id="PF20805">
    <property type="entry name" value="Integrin_A_Ig_2"/>
    <property type="match status" value="1"/>
</dbReference>
<dbReference type="InterPro" id="IPR013517">
    <property type="entry name" value="FG-GAP"/>
</dbReference>
<name>A0A3P8P9Q1_ASTCA</name>
<evidence type="ECO:0000256" key="10">
    <source>
        <dbReference type="ARBA" id="ARBA00023037"/>
    </source>
</evidence>
<evidence type="ECO:0000256" key="7">
    <source>
        <dbReference type="ARBA" id="ARBA00022837"/>
    </source>
</evidence>
<dbReference type="Gene3D" id="2.60.40.1530">
    <property type="entry name" value="ntegrin, alpha v. Chain A, domain 4"/>
    <property type="match status" value="1"/>
</dbReference>
<keyword evidence="3 16" id="KW-0812">Transmembrane</keyword>
<evidence type="ECO:0000256" key="14">
    <source>
        <dbReference type="ARBA" id="ARBA00023180"/>
    </source>
</evidence>
<dbReference type="PRINTS" id="PR00453">
    <property type="entry name" value="VWFADOMAIN"/>
</dbReference>
<dbReference type="Gene3D" id="3.40.50.410">
    <property type="entry name" value="von Willebrand factor, type A domain"/>
    <property type="match status" value="1"/>
</dbReference>
<dbReference type="Pfam" id="PF20806">
    <property type="entry name" value="Integrin_A_Ig_3"/>
    <property type="match status" value="1"/>
</dbReference>
<evidence type="ECO:0000256" key="13">
    <source>
        <dbReference type="ARBA" id="ARBA00023170"/>
    </source>
</evidence>
<dbReference type="Ensembl" id="ENSACLT00000014080.2">
    <property type="protein sequence ID" value="ENSACLP00000013746.2"/>
    <property type="gene ID" value="ENSACLG00000009204.2"/>
</dbReference>
<dbReference type="SUPFAM" id="SSF53300">
    <property type="entry name" value="vWA-like"/>
    <property type="match status" value="1"/>
</dbReference>
<accession>A0A3P8P9Q1</accession>
<dbReference type="InterPro" id="IPR028994">
    <property type="entry name" value="Integrin_alpha_N"/>
</dbReference>
<dbReference type="GO" id="GO:0007160">
    <property type="term" value="P:cell-matrix adhesion"/>
    <property type="evidence" value="ECO:0007669"/>
    <property type="project" value="TreeGrafter"/>
</dbReference>
<keyword evidence="6" id="KW-0677">Repeat</keyword>
<dbReference type="PROSITE" id="PS51470">
    <property type="entry name" value="FG_GAP"/>
    <property type="match status" value="3"/>
</dbReference>
<dbReference type="GO" id="GO:0005178">
    <property type="term" value="F:integrin binding"/>
    <property type="evidence" value="ECO:0007669"/>
    <property type="project" value="TreeGrafter"/>
</dbReference>
<keyword evidence="12" id="KW-1015">Disulfide bond</keyword>
<evidence type="ECO:0000256" key="8">
    <source>
        <dbReference type="ARBA" id="ARBA00022889"/>
    </source>
</evidence>
<evidence type="ECO:0000259" key="17">
    <source>
        <dbReference type="PROSITE" id="PS50234"/>
    </source>
</evidence>
<dbReference type="InterPro" id="IPR013649">
    <property type="entry name" value="Integrin_alpha_Ig-like_1"/>
</dbReference>
<evidence type="ECO:0000256" key="16">
    <source>
        <dbReference type="RuleBase" id="RU003762"/>
    </source>
</evidence>
<organism evidence="18 19">
    <name type="scientific">Astatotilapia calliptera</name>
    <name type="common">Eastern happy</name>
    <name type="synonym">Chromis callipterus</name>
    <dbReference type="NCBI Taxonomy" id="8154"/>
    <lineage>
        <taxon>Eukaryota</taxon>
        <taxon>Metazoa</taxon>
        <taxon>Chordata</taxon>
        <taxon>Craniata</taxon>
        <taxon>Vertebrata</taxon>
        <taxon>Euteleostomi</taxon>
        <taxon>Actinopterygii</taxon>
        <taxon>Neopterygii</taxon>
        <taxon>Teleostei</taxon>
        <taxon>Neoteleostei</taxon>
        <taxon>Acanthomorphata</taxon>
        <taxon>Ovalentaria</taxon>
        <taxon>Cichlomorphae</taxon>
        <taxon>Cichliformes</taxon>
        <taxon>Cichlidae</taxon>
        <taxon>African cichlids</taxon>
        <taxon>Pseudocrenilabrinae</taxon>
        <taxon>Haplochromini</taxon>
        <taxon>Astatotilapia</taxon>
    </lineage>
</organism>
<evidence type="ECO:0000256" key="4">
    <source>
        <dbReference type="ARBA" id="ARBA00022723"/>
    </source>
</evidence>
<dbReference type="InterPro" id="IPR048286">
    <property type="entry name" value="Integrin_alpha_Ig-like_3"/>
</dbReference>
<evidence type="ECO:0000256" key="6">
    <source>
        <dbReference type="ARBA" id="ARBA00022737"/>
    </source>
</evidence>
<proteinExistence type="inferred from homology"/>
<keyword evidence="7" id="KW-0106">Calcium</keyword>
<sequence length="1114" mass="122803">MFFWVFLFPRLLVGAPWSGYSQNRKGDIYKCPITGSKNSCDKLNLQDSVNVPEVKNVNANMSLGLTLTRTPGDNGLTTCGPLWGQQCGTQNFYPGVCAKLDPVFRPQPAFSPAVQKCGGPMDIVIVLDASNSIFPWEPIVEFLKNLLPALDIGPQSTQVGVIQYAVNPKFEFKLNQYQNNKDAISAASNIKQMYGEMTNTFQAIKFASTDGFSAQNGGRPNAAKVMVVVTDGESHDSSMTKAVIADCEKKGITRFGIAVLGYYTRNNIDTEKLISEIKSIASSPTEKHFFNVSEEAVLYTIAGTLGDRIFSIEGTGKGADSFKMEMSQVGFSAHYSSKQDVLMLGAVGAYAWSGTVVHQTGSQVHILPLSAFEDSLQDKNHSSLLGYSVTTMRVGPNEYFVAGAPRSNHSGQVIVYTVDAQKQSHIIDSQRGKQIGSYFGSVLCSLDVDKDGTTDFLLVGAPMYMSELKREQGKVFLFSVTKGILNEKGFLKGPPPTMDARFGMAISAIPDLDLDGFNDVVVGAPLEEKEKGVIYIYNGKRDMSGVDFSQRILGFSLDPQLKYFGRSLDSYKDLNGDELPDISVGAYGKVVQLWSRKVASVTVKASFNPDKINIFNKPCNINGRMLSCFDTKLCFTAAFRPATPAGTVDITYNLTLDADLLSSRVTSRGMFVKNNERLLKDVKQETPDFANSLSLKVEIEQADPNANPVLDKFSENAYQFFIPFTKDCGSDEVCNSDLVLSVKTDAKTSGSAPILVSPNSRELSFEVVVKNKKENAYNTQLLITFSKNLYYSSIFPLVSMPNKNYLCLHDANVKFRINFEYSLEQLEDKAILKFVAKSDSKEEIDTDNEVDFSFPVQYDTGISLSKHPNINFFVADATTPVLTVKTYDDIGPEYNFKVSTSYLPVSLLYLTINLPMTSKGGNRLLYITSVEEQTVISCQHNLVNPLKIGENTQTVSFSAESFRGMEKLDCKSANCESIKCILKDTKVKSTYFVNVKTRIWNSTFISVNIFTSILERWSAFIIITFLKQGNDVSFSKPGETADVPVGVIAGSVIAGLFLLALAVALLWKVCFCLFACFLLRCRGTTVGYVKLRMMYICKMSISSLLHPAAMNRYG</sequence>
<dbReference type="InterPro" id="IPR002035">
    <property type="entry name" value="VWF_A"/>
</dbReference>
<dbReference type="SMART" id="SM00327">
    <property type="entry name" value="VWA"/>
    <property type="match status" value="1"/>
</dbReference>
<feature type="repeat" description="FG-GAP" evidence="15">
    <location>
        <begin position="550"/>
        <end position="610"/>
    </location>
</feature>
<dbReference type="PRINTS" id="PR01185">
    <property type="entry name" value="INTEGRINA"/>
</dbReference>
<evidence type="ECO:0000256" key="1">
    <source>
        <dbReference type="ARBA" id="ARBA00004479"/>
    </source>
</evidence>
<dbReference type="GO" id="GO:0007229">
    <property type="term" value="P:integrin-mediated signaling pathway"/>
    <property type="evidence" value="ECO:0007669"/>
    <property type="project" value="UniProtKB-KW"/>
</dbReference>